<keyword evidence="3" id="KW-1185">Reference proteome</keyword>
<protein>
    <submittedName>
        <fullName evidence="2">Uncharacterized protein</fullName>
    </submittedName>
</protein>
<reference evidence="2 3" key="1">
    <citation type="journal article" date="2018" name="Nat. Ecol. Evol.">
        <title>Pezizomycetes genomes reveal the molecular basis of ectomycorrhizal truffle lifestyle.</title>
        <authorList>
            <person name="Murat C."/>
            <person name="Payen T."/>
            <person name="Noel B."/>
            <person name="Kuo A."/>
            <person name="Morin E."/>
            <person name="Chen J."/>
            <person name="Kohler A."/>
            <person name="Krizsan K."/>
            <person name="Balestrini R."/>
            <person name="Da Silva C."/>
            <person name="Montanini B."/>
            <person name="Hainaut M."/>
            <person name="Levati E."/>
            <person name="Barry K.W."/>
            <person name="Belfiori B."/>
            <person name="Cichocki N."/>
            <person name="Clum A."/>
            <person name="Dockter R.B."/>
            <person name="Fauchery L."/>
            <person name="Guy J."/>
            <person name="Iotti M."/>
            <person name="Le Tacon F."/>
            <person name="Lindquist E.A."/>
            <person name="Lipzen A."/>
            <person name="Malagnac F."/>
            <person name="Mello A."/>
            <person name="Molinier V."/>
            <person name="Miyauchi S."/>
            <person name="Poulain J."/>
            <person name="Riccioni C."/>
            <person name="Rubini A."/>
            <person name="Sitrit Y."/>
            <person name="Splivallo R."/>
            <person name="Traeger S."/>
            <person name="Wang M."/>
            <person name="Zifcakova L."/>
            <person name="Wipf D."/>
            <person name="Zambonelli A."/>
            <person name="Paolocci F."/>
            <person name="Nowrousian M."/>
            <person name="Ottonello S."/>
            <person name="Baldrian P."/>
            <person name="Spatafora J.W."/>
            <person name="Henrissat B."/>
            <person name="Nagy L.G."/>
            <person name="Aury J.M."/>
            <person name="Wincker P."/>
            <person name="Grigoriev I.V."/>
            <person name="Bonfante P."/>
            <person name="Martin F.M."/>
        </authorList>
    </citation>
    <scope>NUCLEOTIDE SEQUENCE [LARGE SCALE GENOMIC DNA]</scope>
    <source>
        <strain evidence="2 3">120613-1</strain>
    </source>
</reference>
<dbReference type="AlphaFoldDB" id="A0A3N4K1S4"/>
<evidence type="ECO:0000313" key="3">
    <source>
        <dbReference type="Proteomes" id="UP000276215"/>
    </source>
</evidence>
<dbReference type="Proteomes" id="UP000276215">
    <property type="component" value="Unassembled WGS sequence"/>
</dbReference>
<sequence length="62" mass="6899">MLDNNPQTSLITTSDPSTSNNLRQLTNKFHHLSSKLRNVPTTSIVQVPVGCARARPPPCQEW</sequence>
<evidence type="ECO:0000313" key="2">
    <source>
        <dbReference type="EMBL" id="RPB03309.1"/>
    </source>
</evidence>
<feature type="region of interest" description="Disordered" evidence="1">
    <location>
        <begin position="1"/>
        <end position="20"/>
    </location>
</feature>
<dbReference type="EMBL" id="ML120363">
    <property type="protein sequence ID" value="RPB03309.1"/>
    <property type="molecule type" value="Genomic_DNA"/>
</dbReference>
<proteinExistence type="predicted"/>
<gene>
    <name evidence="2" type="ORF">L873DRAFT_1800888</name>
</gene>
<organism evidence="2 3">
    <name type="scientific">Choiromyces venosus 120613-1</name>
    <dbReference type="NCBI Taxonomy" id="1336337"/>
    <lineage>
        <taxon>Eukaryota</taxon>
        <taxon>Fungi</taxon>
        <taxon>Dikarya</taxon>
        <taxon>Ascomycota</taxon>
        <taxon>Pezizomycotina</taxon>
        <taxon>Pezizomycetes</taxon>
        <taxon>Pezizales</taxon>
        <taxon>Tuberaceae</taxon>
        <taxon>Choiromyces</taxon>
    </lineage>
</organism>
<accession>A0A3N4K1S4</accession>
<name>A0A3N4K1S4_9PEZI</name>
<evidence type="ECO:0000256" key="1">
    <source>
        <dbReference type="SAM" id="MobiDB-lite"/>
    </source>
</evidence>